<organism evidence="1 2">
    <name type="scientific">Chlamydomonas reinhardtii</name>
    <name type="common">Chlamydomonas smithii</name>
    <dbReference type="NCBI Taxonomy" id="3055"/>
    <lineage>
        <taxon>Eukaryota</taxon>
        <taxon>Viridiplantae</taxon>
        <taxon>Chlorophyta</taxon>
        <taxon>core chlorophytes</taxon>
        <taxon>Chlorophyceae</taxon>
        <taxon>CS clade</taxon>
        <taxon>Chlamydomonadales</taxon>
        <taxon>Chlamydomonadaceae</taxon>
        <taxon>Chlamydomonas</taxon>
    </lineage>
</organism>
<proteinExistence type="predicted"/>
<dbReference type="EMBL" id="CM008975">
    <property type="protein sequence ID" value="PNW72874.1"/>
    <property type="molecule type" value="Genomic_DNA"/>
</dbReference>
<sequence length="115" mass="13029">MHRAMRIRRARNHAHLLSLPREPRASETRGMRNVCMDAPYWGGVPRHRPLGERLFAAFSILCGRGLRRLKKRRLRLHAPISIRAPEVVGVAVARWLTEGSSGAALRRGFCTLGRT</sequence>
<protein>
    <submittedName>
        <fullName evidence="1">Uncharacterized protein</fullName>
    </submittedName>
</protein>
<dbReference type="InParanoid" id="A0A2K3CX53"/>
<reference evidence="1 2" key="1">
    <citation type="journal article" date="2007" name="Science">
        <title>The Chlamydomonas genome reveals the evolution of key animal and plant functions.</title>
        <authorList>
            <person name="Merchant S.S."/>
            <person name="Prochnik S.E."/>
            <person name="Vallon O."/>
            <person name="Harris E.H."/>
            <person name="Karpowicz S.J."/>
            <person name="Witman G.B."/>
            <person name="Terry A."/>
            <person name="Salamov A."/>
            <person name="Fritz-Laylin L.K."/>
            <person name="Marechal-Drouard L."/>
            <person name="Marshall W.F."/>
            <person name="Qu L.H."/>
            <person name="Nelson D.R."/>
            <person name="Sanderfoot A.A."/>
            <person name="Spalding M.H."/>
            <person name="Kapitonov V.V."/>
            <person name="Ren Q."/>
            <person name="Ferris P."/>
            <person name="Lindquist E."/>
            <person name="Shapiro H."/>
            <person name="Lucas S.M."/>
            <person name="Grimwood J."/>
            <person name="Schmutz J."/>
            <person name="Cardol P."/>
            <person name="Cerutti H."/>
            <person name="Chanfreau G."/>
            <person name="Chen C.L."/>
            <person name="Cognat V."/>
            <person name="Croft M.T."/>
            <person name="Dent R."/>
            <person name="Dutcher S."/>
            <person name="Fernandez E."/>
            <person name="Fukuzawa H."/>
            <person name="Gonzalez-Ballester D."/>
            <person name="Gonzalez-Halphen D."/>
            <person name="Hallmann A."/>
            <person name="Hanikenne M."/>
            <person name="Hippler M."/>
            <person name="Inwood W."/>
            <person name="Jabbari K."/>
            <person name="Kalanon M."/>
            <person name="Kuras R."/>
            <person name="Lefebvre P.A."/>
            <person name="Lemaire S.D."/>
            <person name="Lobanov A.V."/>
            <person name="Lohr M."/>
            <person name="Manuell A."/>
            <person name="Meier I."/>
            <person name="Mets L."/>
            <person name="Mittag M."/>
            <person name="Mittelmeier T."/>
            <person name="Moroney J.V."/>
            <person name="Moseley J."/>
            <person name="Napoli C."/>
            <person name="Nedelcu A.M."/>
            <person name="Niyogi K."/>
            <person name="Novoselov S.V."/>
            <person name="Paulsen I.T."/>
            <person name="Pazour G."/>
            <person name="Purton S."/>
            <person name="Ral J.P."/>
            <person name="Riano-Pachon D.M."/>
            <person name="Riekhof W."/>
            <person name="Rymarquis L."/>
            <person name="Schroda M."/>
            <person name="Stern D."/>
            <person name="Umen J."/>
            <person name="Willows R."/>
            <person name="Wilson N."/>
            <person name="Zimmer S.L."/>
            <person name="Allmer J."/>
            <person name="Balk J."/>
            <person name="Bisova K."/>
            <person name="Chen C.J."/>
            <person name="Elias M."/>
            <person name="Gendler K."/>
            <person name="Hauser C."/>
            <person name="Lamb M.R."/>
            <person name="Ledford H."/>
            <person name="Long J.C."/>
            <person name="Minagawa J."/>
            <person name="Page M.D."/>
            <person name="Pan J."/>
            <person name="Pootakham W."/>
            <person name="Roje S."/>
            <person name="Rose A."/>
            <person name="Stahlberg E."/>
            <person name="Terauchi A.M."/>
            <person name="Yang P."/>
            <person name="Ball S."/>
            <person name="Bowler C."/>
            <person name="Dieckmann C.L."/>
            <person name="Gladyshev V.N."/>
            <person name="Green P."/>
            <person name="Jorgensen R."/>
            <person name="Mayfield S."/>
            <person name="Mueller-Roeber B."/>
            <person name="Rajamani S."/>
            <person name="Sayre R.T."/>
            <person name="Brokstein P."/>
            <person name="Dubchak I."/>
            <person name="Goodstein D."/>
            <person name="Hornick L."/>
            <person name="Huang Y.W."/>
            <person name="Jhaveri J."/>
            <person name="Luo Y."/>
            <person name="Martinez D."/>
            <person name="Ngau W.C."/>
            <person name="Otillar B."/>
            <person name="Poliakov A."/>
            <person name="Porter A."/>
            <person name="Szajkowski L."/>
            <person name="Werner G."/>
            <person name="Zhou K."/>
            <person name="Grigoriev I.V."/>
            <person name="Rokhsar D.S."/>
            <person name="Grossman A.R."/>
        </authorList>
    </citation>
    <scope>NUCLEOTIDE SEQUENCE [LARGE SCALE GENOMIC DNA]</scope>
    <source>
        <strain evidence="2">CC-503</strain>
    </source>
</reference>
<name>A0A2K3CX53_CHLRE</name>
<dbReference type="KEGG" id="cre:CHLRE_14g609926v5"/>
<dbReference type="RefSeq" id="XP_042916630.1">
    <property type="nucleotide sequence ID" value="XM_043069957.1"/>
</dbReference>
<accession>A0A2K3CX53</accession>
<evidence type="ECO:0000313" key="2">
    <source>
        <dbReference type="Proteomes" id="UP000006906"/>
    </source>
</evidence>
<dbReference type="AlphaFoldDB" id="A0A2K3CX53"/>
<keyword evidence="2" id="KW-1185">Reference proteome</keyword>
<gene>
    <name evidence="1" type="ORF">CHLRE_14g609926v5</name>
</gene>
<evidence type="ECO:0000313" key="1">
    <source>
        <dbReference type="EMBL" id="PNW72874.1"/>
    </source>
</evidence>
<dbReference type="GeneID" id="66056148"/>
<dbReference type="Gramene" id="PNW72874">
    <property type="protein sequence ID" value="PNW72874"/>
    <property type="gene ID" value="CHLRE_14g609926v5"/>
</dbReference>
<dbReference type="Proteomes" id="UP000006906">
    <property type="component" value="Chromosome 14"/>
</dbReference>